<protein>
    <submittedName>
        <fullName evidence="2">Uncharacterized protein</fullName>
    </submittedName>
</protein>
<feature type="transmembrane region" description="Helical" evidence="1">
    <location>
        <begin position="272"/>
        <end position="293"/>
    </location>
</feature>
<organism evidence="2 3">
    <name type="scientific">Propionimicrobium lymphophilum ACS-093-V-SCH5</name>
    <dbReference type="NCBI Taxonomy" id="883161"/>
    <lineage>
        <taxon>Bacteria</taxon>
        <taxon>Bacillati</taxon>
        <taxon>Actinomycetota</taxon>
        <taxon>Actinomycetes</taxon>
        <taxon>Propionibacteriales</taxon>
        <taxon>Propionibacteriaceae</taxon>
        <taxon>Propionimicrobium</taxon>
    </lineage>
</organism>
<feature type="transmembrane region" description="Helical" evidence="1">
    <location>
        <begin position="204"/>
        <end position="224"/>
    </location>
</feature>
<gene>
    <name evidence="2" type="ORF">HMPREF9306_00518</name>
</gene>
<feature type="transmembrane region" description="Helical" evidence="1">
    <location>
        <begin position="127"/>
        <end position="151"/>
    </location>
</feature>
<keyword evidence="3" id="KW-1185">Reference proteome</keyword>
<comment type="caution">
    <text evidence="2">The sequence shown here is derived from an EMBL/GenBank/DDBJ whole genome shotgun (WGS) entry which is preliminary data.</text>
</comment>
<reference evidence="2 3" key="1">
    <citation type="submission" date="2013-04" db="EMBL/GenBank/DDBJ databases">
        <title>The Genome Sequence of Propionimicrobium lymphophilum ACS-093-V-SCH5.</title>
        <authorList>
            <consortium name="The Broad Institute Genomics Platform"/>
            <person name="Earl A."/>
            <person name="Ward D."/>
            <person name="Feldgarden M."/>
            <person name="Gevers D."/>
            <person name="Saerens B."/>
            <person name="Vaneechoutte M."/>
            <person name="Walker B."/>
            <person name="Young S."/>
            <person name="Zeng Q."/>
            <person name="Gargeya S."/>
            <person name="Fitzgerald M."/>
            <person name="Haas B."/>
            <person name="Abouelleil A."/>
            <person name="Allen A.W."/>
            <person name="Alvarado L."/>
            <person name="Arachchi H.M."/>
            <person name="Berlin A.M."/>
            <person name="Chapman S.B."/>
            <person name="Gainer-Dewar J."/>
            <person name="Goldberg J."/>
            <person name="Griggs A."/>
            <person name="Gujja S."/>
            <person name="Hansen M."/>
            <person name="Howarth C."/>
            <person name="Imamovic A."/>
            <person name="Ireland A."/>
            <person name="Larimer J."/>
            <person name="McCowan C."/>
            <person name="Murphy C."/>
            <person name="Pearson M."/>
            <person name="Poon T.W."/>
            <person name="Priest M."/>
            <person name="Roberts A."/>
            <person name="Saif S."/>
            <person name="Shea T."/>
            <person name="Sisk P."/>
            <person name="Sykes S."/>
            <person name="Wortman J."/>
            <person name="Nusbaum C."/>
            <person name="Birren B."/>
        </authorList>
    </citation>
    <scope>NUCLEOTIDE SEQUENCE [LARGE SCALE GENOMIC DNA]</scope>
    <source>
        <strain evidence="2 3">ACS-093-V-SCH5</strain>
    </source>
</reference>
<dbReference type="HOGENOM" id="CLU_025319_1_0_11"/>
<keyword evidence="1" id="KW-1133">Transmembrane helix</keyword>
<dbReference type="OrthoDB" id="3261041at2"/>
<evidence type="ECO:0000256" key="1">
    <source>
        <dbReference type="SAM" id="Phobius"/>
    </source>
</evidence>
<feature type="transmembrane region" description="Helical" evidence="1">
    <location>
        <begin position="244"/>
        <end position="265"/>
    </location>
</feature>
<feature type="transmembrane region" description="Helical" evidence="1">
    <location>
        <begin position="441"/>
        <end position="465"/>
    </location>
</feature>
<dbReference type="PATRIC" id="fig|883161.3.peg.523"/>
<feature type="transmembrane region" description="Helical" evidence="1">
    <location>
        <begin position="85"/>
        <end position="106"/>
    </location>
</feature>
<feature type="transmembrane region" description="Helical" evidence="1">
    <location>
        <begin position="521"/>
        <end position="541"/>
    </location>
</feature>
<keyword evidence="1" id="KW-0472">Membrane</keyword>
<feature type="transmembrane region" description="Helical" evidence="1">
    <location>
        <begin position="370"/>
        <end position="389"/>
    </location>
</feature>
<keyword evidence="1" id="KW-0812">Transmembrane</keyword>
<feature type="transmembrane region" description="Helical" evidence="1">
    <location>
        <begin position="410"/>
        <end position="435"/>
    </location>
</feature>
<feature type="transmembrane region" description="Helical" evidence="1">
    <location>
        <begin position="486"/>
        <end position="515"/>
    </location>
</feature>
<evidence type="ECO:0000313" key="3">
    <source>
        <dbReference type="Proteomes" id="UP000014417"/>
    </source>
</evidence>
<name>S2WZ13_9ACTN</name>
<sequence>MAGNEVMQRPSTQIKSAGLSKKQLASQRVKALIGLQAKLWWRSLRANTAGMIFSVFVLLYGAGFMFVGAFAGFGLVADSTMPEALGALCALGTLGYLFLGLMLAAAEGRLIPEQYSFLPLRTKDIKVPALVCSLFQVRAVIAILITFATTWGGCFGLASAGKALWIIAFLPAMAATLVFTILLGEVFALFSMSFASRGSREKRGLISFLGFMALTIVFGCWSFWMQRVEESGGDFGFAMQVLNVLVVIGAWTLGALVAGIINLAFSVTLVGVAQVLIGCALLVAVVVAWQRLLMRSLVEPIRESVSKKKKKRSSVGVPLLLRGLPWGAGPMILSRSLRYFIRDTRLLMSIILYPLLLVYVVFMPSNGMELFFLLLFTVTPALLGSNDFGYDGPSNWLHISSPLPAKTLVFFRHCASLLPSLALFVSGFTVCLIFSPKRDVIAELLVLYVGVSLGSAGVGVLLSAFNPYPMARPGTNPWKDKSGFSGGAFIASMASMFGSLLPILPGGICFLIGFLNGNQTLKIVGGVLALVIPLILYVFLLRAAVKRVENHYPEIFAKVRNYV</sequence>
<proteinExistence type="predicted"/>
<accession>S2WZ13</accession>
<feature type="transmembrane region" description="Helical" evidence="1">
    <location>
        <begin position="163"/>
        <end position="192"/>
    </location>
</feature>
<dbReference type="AlphaFoldDB" id="S2WZ13"/>
<evidence type="ECO:0000313" key="2">
    <source>
        <dbReference type="EMBL" id="EPD32989.1"/>
    </source>
</evidence>
<dbReference type="STRING" id="883161.HMPREF9306_00518"/>
<dbReference type="Proteomes" id="UP000014417">
    <property type="component" value="Unassembled WGS sequence"/>
</dbReference>
<feature type="transmembrane region" description="Helical" evidence="1">
    <location>
        <begin position="346"/>
        <end position="364"/>
    </location>
</feature>
<dbReference type="RefSeq" id="WP_016455364.1">
    <property type="nucleotide sequence ID" value="NZ_KE150269.1"/>
</dbReference>
<feature type="transmembrane region" description="Helical" evidence="1">
    <location>
        <begin position="48"/>
        <end position="73"/>
    </location>
</feature>
<dbReference type="EMBL" id="AGZR01000005">
    <property type="protein sequence ID" value="EPD32989.1"/>
    <property type="molecule type" value="Genomic_DNA"/>
</dbReference>